<accession>A0A2P5I5R9</accession>
<dbReference type="Proteomes" id="UP000094444">
    <property type="component" value="Unassembled WGS sequence"/>
</dbReference>
<gene>
    <name evidence="3" type="ORF">DHEL01_v203747</name>
</gene>
<evidence type="ECO:0000256" key="2">
    <source>
        <dbReference type="SAM" id="MobiDB-lite"/>
    </source>
</evidence>
<organism evidence="3 4">
    <name type="scientific">Diaporthe helianthi</name>
    <dbReference type="NCBI Taxonomy" id="158607"/>
    <lineage>
        <taxon>Eukaryota</taxon>
        <taxon>Fungi</taxon>
        <taxon>Dikarya</taxon>
        <taxon>Ascomycota</taxon>
        <taxon>Pezizomycotina</taxon>
        <taxon>Sordariomycetes</taxon>
        <taxon>Sordariomycetidae</taxon>
        <taxon>Diaporthales</taxon>
        <taxon>Diaporthaceae</taxon>
        <taxon>Diaporthe</taxon>
    </lineage>
</organism>
<evidence type="ECO:0000313" key="4">
    <source>
        <dbReference type="Proteomes" id="UP000094444"/>
    </source>
</evidence>
<dbReference type="AlphaFoldDB" id="A0A2P5I5R9"/>
<dbReference type="EMBL" id="MAVT02000234">
    <property type="protein sequence ID" value="POS77858.1"/>
    <property type="molecule type" value="Genomic_DNA"/>
</dbReference>
<name>A0A2P5I5R9_DIAHE</name>
<proteinExistence type="predicted"/>
<evidence type="ECO:0000256" key="1">
    <source>
        <dbReference type="SAM" id="Coils"/>
    </source>
</evidence>
<feature type="compositionally biased region" description="Polar residues" evidence="2">
    <location>
        <begin position="228"/>
        <end position="240"/>
    </location>
</feature>
<feature type="coiled-coil region" evidence="1">
    <location>
        <begin position="45"/>
        <end position="140"/>
    </location>
</feature>
<dbReference type="OrthoDB" id="5230104at2759"/>
<feature type="compositionally biased region" description="Basic and acidic residues" evidence="2">
    <location>
        <begin position="250"/>
        <end position="271"/>
    </location>
</feature>
<sequence length="364" mass="41716">MAEGIARFVQTSQMVAYTEQVSSFKETVRALQANDQKVESLKAIVESLQASAEKSDADIAALQDQRHQEITCLQNTVKSLRDTNEKTEAKVAKLEDQRHQDIGSFKATVESLQASSKADSKQLQEEIAELRAQLRRTERSPVYSGQLKEPSGRHSFHSHVAKNEKEHHVFPRHEMKTNIQLHPFHDDSDNHTWGPNKPLEQQYPRGIKRAHVDDAADTSHGHLLAEETGNSHGFVQPQSQKTRHAKRADHKGVHDESPKREETKNSDMEDDSRARHWKFVAYYNSKRKEYKQTAVGRDKGALVRHFIEGIEDPDYCHWFQDALKKQFPERVHHAAHPTGKRYISVPRDLTWEDAKTVVRDVPIP</sequence>
<protein>
    <submittedName>
        <fullName evidence="3">Uncharacterized protein</fullName>
    </submittedName>
</protein>
<dbReference type="InParanoid" id="A0A2P5I5R9"/>
<evidence type="ECO:0000313" key="3">
    <source>
        <dbReference type="EMBL" id="POS77858.1"/>
    </source>
</evidence>
<keyword evidence="4" id="KW-1185">Reference proteome</keyword>
<keyword evidence="1" id="KW-0175">Coiled coil</keyword>
<comment type="caution">
    <text evidence="3">The sequence shown here is derived from an EMBL/GenBank/DDBJ whole genome shotgun (WGS) entry which is preliminary data.</text>
</comment>
<feature type="region of interest" description="Disordered" evidence="2">
    <location>
        <begin position="228"/>
        <end position="271"/>
    </location>
</feature>
<reference evidence="3" key="1">
    <citation type="submission" date="2017-09" db="EMBL/GenBank/DDBJ databases">
        <title>Polyketide synthases of a Diaporthe helianthi virulent isolate.</title>
        <authorList>
            <person name="Baroncelli R."/>
        </authorList>
    </citation>
    <scope>NUCLEOTIDE SEQUENCE [LARGE SCALE GENOMIC DNA]</scope>
    <source>
        <strain evidence="3">7/96</strain>
    </source>
</reference>